<reference evidence="1" key="1">
    <citation type="submission" date="2015-06" db="EMBL/GenBank/DDBJ databases">
        <authorList>
            <person name="Hoefler B.C."/>
            <person name="Straight P.D."/>
        </authorList>
    </citation>
    <scope>NUCLEOTIDE SEQUENCE</scope>
</reference>
<accession>A0A0K8W8K5</accession>
<organism evidence="1">
    <name type="scientific">Bactrocera latifrons</name>
    <name type="common">Malaysian fruit fly</name>
    <name type="synonym">Chaetodacus latifrons</name>
    <dbReference type="NCBI Taxonomy" id="174628"/>
    <lineage>
        <taxon>Eukaryota</taxon>
        <taxon>Metazoa</taxon>
        <taxon>Ecdysozoa</taxon>
        <taxon>Arthropoda</taxon>
        <taxon>Hexapoda</taxon>
        <taxon>Insecta</taxon>
        <taxon>Pterygota</taxon>
        <taxon>Neoptera</taxon>
        <taxon>Endopterygota</taxon>
        <taxon>Diptera</taxon>
        <taxon>Brachycera</taxon>
        <taxon>Muscomorpha</taxon>
        <taxon>Tephritoidea</taxon>
        <taxon>Tephritidae</taxon>
        <taxon>Bactrocera</taxon>
        <taxon>Bactrocera</taxon>
    </lineage>
</organism>
<name>A0A0K8W8K5_BACLA</name>
<proteinExistence type="predicted"/>
<dbReference type="AlphaFoldDB" id="A0A0K8W8K5"/>
<protein>
    <submittedName>
        <fullName evidence="1">Uncharacterized protein</fullName>
    </submittedName>
</protein>
<evidence type="ECO:0000313" key="1">
    <source>
        <dbReference type="EMBL" id="JAI47354.1"/>
    </source>
</evidence>
<gene>
    <name evidence="1" type="ORF">c2_g1_i9</name>
</gene>
<feature type="non-terminal residue" evidence="1">
    <location>
        <position position="103"/>
    </location>
</feature>
<sequence>MIAIRSKSTALICENWIAFYVKLPASLMRFATVVYGEPVERTRQKWFGLEEEEDWKYDSTKIVAQQSRDRKILGSNPRSHFKTFKSSSVNWVRHRIFMTPCSL</sequence>
<dbReference type="EMBL" id="GDHF01004960">
    <property type="protein sequence ID" value="JAI47354.1"/>
    <property type="molecule type" value="Transcribed_RNA"/>
</dbReference>